<dbReference type="STRING" id="85681.V4RHP2"/>
<dbReference type="InParanoid" id="V4RHP2"/>
<dbReference type="AlphaFoldDB" id="V4RHP2"/>
<reference evidence="3 4" key="1">
    <citation type="submission" date="2013-10" db="EMBL/GenBank/DDBJ databases">
        <authorList>
            <consortium name="International Citrus Genome Consortium"/>
            <person name="Jenkins J."/>
            <person name="Schmutz J."/>
            <person name="Prochnik S."/>
            <person name="Rokhsar D."/>
            <person name="Gmitter F."/>
            <person name="Ollitrault P."/>
            <person name="Machado M."/>
            <person name="Talon M."/>
            <person name="Wincker P."/>
            <person name="Jaillon O."/>
            <person name="Morgante M."/>
        </authorList>
    </citation>
    <scope>NUCLEOTIDE SEQUENCE</scope>
    <source>
        <strain evidence="4">cv. Clemenules</strain>
    </source>
</reference>
<keyword evidence="1" id="KW-1017">Isopeptide bond</keyword>
<feature type="domain" description="Ubiquitin-like" evidence="2">
    <location>
        <begin position="128"/>
        <end position="175"/>
    </location>
</feature>
<dbReference type="InterPro" id="IPR000626">
    <property type="entry name" value="Ubiquitin-like_dom"/>
</dbReference>
<proteinExistence type="predicted"/>
<dbReference type="PRINTS" id="PR00348">
    <property type="entry name" value="UBIQUITIN"/>
</dbReference>
<dbReference type="eggNOG" id="KOG0001">
    <property type="taxonomic scope" value="Eukaryota"/>
</dbReference>
<feature type="domain" description="Ubiquitin-like" evidence="2">
    <location>
        <begin position="193"/>
        <end position="252"/>
    </location>
</feature>
<dbReference type="GO" id="GO:0003729">
    <property type="term" value="F:mRNA binding"/>
    <property type="evidence" value="ECO:0007669"/>
    <property type="project" value="UniProtKB-ARBA"/>
</dbReference>
<evidence type="ECO:0000259" key="2">
    <source>
        <dbReference type="PROSITE" id="PS50053"/>
    </source>
</evidence>
<evidence type="ECO:0000313" key="3">
    <source>
        <dbReference type="EMBL" id="ESR33508.1"/>
    </source>
</evidence>
<dbReference type="KEGG" id="cic:CICLE_v10006949mg"/>
<organism evidence="3 4">
    <name type="scientific">Citrus clementina</name>
    <name type="common">Clementine</name>
    <name type="synonym">Citrus deliciosa x Citrus sinensis</name>
    <dbReference type="NCBI Taxonomy" id="85681"/>
    <lineage>
        <taxon>Eukaryota</taxon>
        <taxon>Viridiplantae</taxon>
        <taxon>Streptophyta</taxon>
        <taxon>Embryophyta</taxon>
        <taxon>Tracheophyta</taxon>
        <taxon>Spermatophyta</taxon>
        <taxon>Magnoliopsida</taxon>
        <taxon>eudicotyledons</taxon>
        <taxon>Gunneridae</taxon>
        <taxon>Pentapetalae</taxon>
        <taxon>rosids</taxon>
        <taxon>malvids</taxon>
        <taxon>Sapindales</taxon>
        <taxon>Rutaceae</taxon>
        <taxon>Aurantioideae</taxon>
        <taxon>Citrus</taxon>
    </lineage>
</organism>
<dbReference type="Pfam" id="PF00240">
    <property type="entry name" value="ubiquitin"/>
    <property type="match status" value="3"/>
</dbReference>
<name>V4RHP2_CITCL</name>
<feature type="domain" description="Ubiquitin-like" evidence="2">
    <location>
        <begin position="1"/>
        <end position="62"/>
    </location>
</feature>
<evidence type="ECO:0000256" key="1">
    <source>
        <dbReference type="ARBA" id="ARBA00022499"/>
    </source>
</evidence>
<dbReference type="Proteomes" id="UP000030687">
    <property type="component" value="Unassembled WGS sequence"/>
</dbReference>
<dbReference type="Gramene" id="ESR33508">
    <property type="protein sequence ID" value="ESR33508"/>
    <property type="gene ID" value="CICLE_v10006949mg"/>
</dbReference>
<gene>
    <name evidence="3" type="ORF">CICLE_v10006949mg</name>
</gene>
<dbReference type="SMART" id="SM00213">
    <property type="entry name" value="UBQ"/>
    <property type="match status" value="3"/>
</dbReference>
<dbReference type="InterPro" id="IPR029071">
    <property type="entry name" value="Ubiquitin-like_domsf"/>
</dbReference>
<feature type="non-terminal residue" evidence="3">
    <location>
        <position position="1"/>
    </location>
</feature>
<protein>
    <recommendedName>
        <fullName evidence="2">Ubiquitin-like domain-containing protein</fullName>
    </recommendedName>
</protein>
<dbReference type="PROSITE" id="PS50053">
    <property type="entry name" value="UBIQUITIN_2"/>
    <property type="match status" value="3"/>
</dbReference>
<dbReference type="SUPFAM" id="SSF54236">
    <property type="entry name" value="Ubiquitin-like"/>
    <property type="match status" value="4"/>
</dbReference>
<dbReference type="CDD" id="cd17039">
    <property type="entry name" value="Ubl_ubiquitin_like"/>
    <property type="match status" value="1"/>
</dbReference>
<dbReference type="InterPro" id="IPR019956">
    <property type="entry name" value="Ubiquitin_dom"/>
</dbReference>
<sequence length="273" mass="31099">TLNVEKSETIKNLKGMVHEKEGTSEDIQDLFFAGDRLMNGRLIDYGIESNSTLHLIEQTSNGQKLFVKMLTNERPIVKGIQSDRFILVYDGNLLEEDMALASPNVKRESTMQLLFCAIKVLSISVKAPSDDILKLKVKVFLLITGVSVSDLIMNYAGKLLEDCKTLAFYDIKEENEAEGLQDLGLLRYLDCMVTLDVELCNKIKVPKEKPFYKLQIPLERHSIVYGGKWLKDNLDLASHDIQKDATLHLVLRPGILFCFLISRIWLNLNFEFQ</sequence>
<dbReference type="EMBL" id="KI537036">
    <property type="protein sequence ID" value="ESR33508.1"/>
    <property type="molecule type" value="Genomic_DNA"/>
</dbReference>
<dbReference type="PANTHER" id="PTHR10666">
    <property type="entry name" value="UBIQUITIN"/>
    <property type="match status" value="1"/>
</dbReference>
<accession>V4RHP2</accession>
<dbReference type="Gene3D" id="3.10.20.90">
    <property type="entry name" value="Phosphatidylinositol 3-kinase Catalytic Subunit, Chain A, domain 1"/>
    <property type="match status" value="4"/>
</dbReference>
<evidence type="ECO:0000313" key="4">
    <source>
        <dbReference type="Proteomes" id="UP000030687"/>
    </source>
</evidence>
<dbReference type="InterPro" id="IPR050158">
    <property type="entry name" value="Ubiquitin_ubiquitin-like"/>
</dbReference>
<keyword evidence="4" id="KW-1185">Reference proteome</keyword>